<comment type="subcellular location">
    <subcellularLocation>
        <location evidence="1">Membrane</location>
        <topology evidence="1">Single-pass membrane protein</topology>
    </subcellularLocation>
</comment>
<dbReference type="InterPro" id="IPR013545">
    <property type="entry name" value="T2SS_protein-GspG_C"/>
</dbReference>
<dbReference type="InterPro" id="IPR000983">
    <property type="entry name" value="Bac_GSPG_pilin"/>
</dbReference>
<dbReference type="GO" id="GO:0015627">
    <property type="term" value="C:type II protein secretion system complex"/>
    <property type="evidence" value="ECO:0007669"/>
    <property type="project" value="InterPro"/>
</dbReference>
<dbReference type="Pfam" id="PF08334">
    <property type="entry name" value="T2SSG"/>
    <property type="match status" value="1"/>
</dbReference>
<dbReference type="GO" id="GO:0015628">
    <property type="term" value="P:protein secretion by the type II secretion system"/>
    <property type="evidence" value="ECO:0007669"/>
    <property type="project" value="InterPro"/>
</dbReference>
<evidence type="ECO:0000313" key="9">
    <source>
        <dbReference type="Proteomes" id="UP000178450"/>
    </source>
</evidence>
<evidence type="ECO:0000256" key="6">
    <source>
        <dbReference type="SAM" id="Phobius"/>
    </source>
</evidence>
<evidence type="ECO:0000259" key="7">
    <source>
        <dbReference type="Pfam" id="PF08334"/>
    </source>
</evidence>
<dbReference type="PRINTS" id="PR00813">
    <property type="entry name" value="BCTERIALGSPG"/>
</dbReference>
<evidence type="ECO:0000256" key="3">
    <source>
        <dbReference type="ARBA" id="ARBA00022692"/>
    </source>
</evidence>
<organism evidence="8 9">
    <name type="scientific">Candidatus Roizmanbacteria bacterium RIFOXYA1_FULL_41_12</name>
    <dbReference type="NCBI Taxonomy" id="1802082"/>
    <lineage>
        <taxon>Bacteria</taxon>
        <taxon>Candidatus Roizmaniibacteriota</taxon>
    </lineage>
</organism>
<evidence type="ECO:0000256" key="4">
    <source>
        <dbReference type="ARBA" id="ARBA00022989"/>
    </source>
</evidence>
<evidence type="ECO:0000256" key="1">
    <source>
        <dbReference type="ARBA" id="ARBA00004167"/>
    </source>
</evidence>
<gene>
    <name evidence="8" type="ORF">A2209_02030</name>
</gene>
<name>A0A1F7KEM3_9BACT</name>
<dbReference type="PANTHER" id="PTHR30093:SF44">
    <property type="entry name" value="TYPE II SECRETION SYSTEM CORE PROTEIN G"/>
    <property type="match status" value="1"/>
</dbReference>
<reference evidence="8 9" key="1">
    <citation type="journal article" date="2016" name="Nat. Commun.">
        <title>Thousands of microbial genomes shed light on interconnected biogeochemical processes in an aquifer system.</title>
        <authorList>
            <person name="Anantharaman K."/>
            <person name="Brown C.T."/>
            <person name="Hug L.A."/>
            <person name="Sharon I."/>
            <person name="Castelle C.J."/>
            <person name="Probst A.J."/>
            <person name="Thomas B.C."/>
            <person name="Singh A."/>
            <person name="Wilkins M.J."/>
            <person name="Karaoz U."/>
            <person name="Brodie E.L."/>
            <person name="Williams K.H."/>
            <person name="Hubbard S.S."/>
            <person name="Banfield J.F."/>
        </authorList>
    </citation>
    <scope>NUCLEOTIDE SEQUENCE [LARGE SCALE GENOMIC DNA]</scope>
</reference>
<protein>
    <recommendedName>
        <fullName evidence="7">Type II secretion system protein GspG C-terminal domain-containing protein</fullName>
    </recommendedName>
</protein>
<feature type="domain" description="Type II secretion system protein GspG C-terminal" evidence="7">
    <location>
        <begin position="30"/>
        <end position="110"/>
    </location>
</feature>
<accession>A0A1F7KEM3</accession>
<comment type="caution">
    <text evidence="8">The sequence shown here is derived from an EMBL/GenBank/DDBJ whole genome shotgun (WGS) entry which is preliminary data.</text>
</comment>
<dbReference type="GO" id="GO:0016020">
    <property type="term" value="C:membrane"/>
    <property type="evidence" value="ECO:0007669"/>
    <property type="project" value="UniProtKB-SubCell"/>
</dbReference>
<feature type="transmembrane region" description="Helical" evidence="6">
    <location>
        <begin position="6"/>
        <end position="31"/>
    </location>
</feature>
<dbReference type="Gene3D" id="3.30.700.10">
    <property type="entry name" value="Glycoprotein, Type 4 Pilin"/>
    <property type="match status" value="1"/>
</dbReference>
<dbReference type="InterPro" id="IPR045584">
    <property type="entry name" value="Pilin-like"/>
</dbReference>
<dbReference type="Pfam" id="PF07963">
    <property type="entry name" value="N_methyl"/>
    <property type="match status" value="1"/>
</dbReference>
<dbReference type="SUPFAM" id="SSF54523">
    <property type="entry name" value="Pili subunits"/>
    <property type="match status" value="1"/>
</dbReference>
<proteinExistence type="predicted"/>
<dbReference type="InterPro" id="IPR012902">
    <property type="entry name" value="N_methyl_site"/>
</dbReference>
<evidence type="ECO:0000256" key="2">
    <source>
        <dbReference type="ARBA" id="ARBA00022481"/>
    </source>
</evidence>
<dbReference type="Proteomes" id="UP000178450">
    <property type="component" value="Unassembled WGS sequence"/>
</dbReference>
<sequence>MKKSGFTLMEILVVIAMIGILATIIMGTYLTSLKRGRDNRRKQDLEQVGRALELYYAQNNTYPTMEEVIWGSPLYNPADNTRFYMKQLPVDPSDPDGDTYNYYYNSSELDSYQSYQLYSCLENERDSSYQEYVADCGIGCGNKCYYGIASPNSTP</sequence>
<keyword evidence="4 6" id="KW-1133">Transmembrane helix</keyword>
<dbReference type="EMBL" id="MGBG01000008">
    <property type="protein sequence ID" value="OGK66308.1"/>
    <property type="molecule type" value="Genomic_DNA"/>
</dbReference>
<evidence type="ECO:0000256" key="5">
    <source>
        <dbReference type="ARBA" id="ARBA00023136"/>
    </source>
</evidence>
<keyword evidence="2" id="KW-0488">Methylation</keyword>
<keyword evidence="3 6" id="KW-0812">Transmembrane</keyword>
<keyword evidence="5 6" id="KW-0472">Membrane</keyword>
<dbReference type="PANTHER" id="PTHR30093">
    <property type="entry name" value="GENERAL SECRETION PATHWAY PROTEIN G"/>
    <property type="match status" value="1"/>
</dbReference>
<dbReference type="NCBIfam" id="TIGR02532">
    <property type="entry name" value="IV_pilin_GFxxxE"/>
    <property type="match status" value="1"/>
</dbReference>
<dbReference type="AlphaFoldDB" id="A0A1F7KEM3"/>
<evidence type="ECO:0000313" key="8">
    <source>
        <dbReference type="EMBL" id="OGK66308.1"/>
    </source>
</evidence>